<dbReference type="Gene3D" id="3.30.70.270">
    <property type="match status" value="1"/>
</dbReference>
<dbReference type="EMBL" id="VSLA01000029">
    <property type="protein sequence ID" value="TYC83682.1"/>
    <property type="molecule type" value="Genomic_DNA"/>
</dbReference>
<dbReference type="RefSeq" id="WP_148638605.1">
    <property type="nucleotide sequence ID" value="NZ_CABIIK010000017.1"/>
</dbReference>
<feature type="domain" description="GGDEF" evidence="1">
    <location>
        <begin position="8"/>
        <end position="90"/>
    </location>
</feature>
<organism evidence="2 4">
    <name type="scientific">Acetobacterium wieringae</name>
    <dbReference type="NCBI Taxonomy" id="52694"/>
    <lineage>
        <taxon>Bacteria</taxon>
        <taxon>Bacillati</taxon>
        <taxon>Bacillota</taxon>
        <taxon>Clostridia</taxon>
        <taxon>Eubacteriales</taxon>
        <taxon>Eubacteriaceae</taxon>
        <taxon>Acetobacterium</taxon>
    </lineage>
</organism>
<sequence>MDQDKKTEGICYRIGGDEFAILMENTEETAIKLKILQMIKYLKCAENQVEYPLEVAIGTDVYDVKTWSNLTKFYHHVDQQMYADKLEKKQRRKTKLTIAVQ</sequence>
<reference evidence="2 4" key="1">
    <citation type="submission" date="2019-08" db="EMBL/GenBank/DDBJ databases">
        <title>Isolation and enrichment of carboxydotrophic bacteria from anaerobic sludge for the production of bio-based chemicals from syngas.</title>
        <authorList>
            <person name="Antares A.L."/>
            <person name="Moreira J."/>
            <person name="Diender M."/>
            <person name="Parshina S.N."/>
            <person name="Stams A.J.M."/>
            <person name="Alves M."/>
            <person name="Alves J.I."/>
            <person name="Sousa D.Z."/>
        </authorList>
    </citation>
    <scope>NUCLEOTIDE SEQUENCE [LARGE SCALE GENOMIC DNA]</scope>
    <source>
        <strain evidence="2 4">JM</strain>
    </source>
</reference>
<evidence type="ECO:0000313" key="4">
    <source>
        <dbReference type="Proteomes" id="UP000322619"/>
    </source>
</evidence>
<dbReference type="InterPro" id="IPR029787">
    <property type="entry name" value="Nucleotide_cyclase"/>
</dbReference>
<reference evidence="3" key="2">
    <citation type="submission" date="2021-11" db="EMBL/GenBank/DDBJ databases">
        <title>Isoprene-degrading acetogen.</title>
        <authorList>
            <person name="Yang Y."/>
            <person name="Jin H."/>
            <person name="Yan J."/>
        </authorList>
    </citation>
    <scope>NUCLEOTIDE SEQUENCE</scope>
    <source>
        <strain evidence="3">Berkeley</strain>
    </source>
</reference>
<dbReference type="AlphaFoldDB" id="A0A5D0WHM9"/>
<gene>
    <name evidence="2" type="ORF">FXB42_15640</name>
    <name evidence="3" type="ORF">LNN31_18065</name>
</gene>
<dbReference type="InterPro" id="IPR000160">
    <property type="entry name" value="GGDEF_dom"/>
</dbReference>
<dbReference type="Pfam" id="PF00990">
    <property type="entry name" value="GGDEF"/>
    <property type="match status" value="1"/>
</dbReference>
<evidence type="ECO:0000259" key="1">
    <source>
        <dbReference type="Pfam" id="PF00990"/>
    </source>
</evidence>
<name>A0A5D0WHM9_9FIRM</name>
<keyword evidence="5" id="KW-1185">Reference proteome</keyword>
<protein>
    <submittedName>
        <fullName evidence="2">GGDEF domain-containing protein</fullName>
    </submittedName>
</protein>
<dbReference type="Proteomes" id="UP001163550">
    <property type="component" value="Chromosome"/>
</dbReference>
<evidence type="ECO:0000313" key="3">
    <source>
        <dbReference type="EMBL" id="UYO62659.1"/>
    </source>
</evidence>
<dbReference type="SUPFAM" id="SSF55073">
    <property type="entry name" value="Nucleotide cyclase"/>
    <property type="match status" value="1"/>
</dbReference>
<accession>A0A5D0WHM9</accession>
<dbReference type="Proteomes" id="UP000322619">
    <property type="component" value="Unassembled WGS sequence"/>
</dbReference>
<dbReference type="InterPro" id="IPR043128">
    <property type="entry name" value="Rev_trsase/Diguanyl_cyclase"/>
</dbReference>
<evidence type="ECO:0000313" key="5">
    <source>
        <dbReference type="Proteomes" id="UP001163550"/>
    </source>
</evidence>
<evidence type="ECO:0000313" key="2">
    <source>
        <dbReference type="EMBL" id="TYC83682.1"/>
    </source>
</evidence>
<dbReference type="EMBL" id="CP087994">
    <property type="protein sequence ID" value="UYO62659.1"/>
    <property type="molecule type" value="Genomic_DNA"/>
</dbReference>
<proteinExistence type="predicted"/>